<protein>
    <submittedName>
        <fullName evidence="1">Dna damage checkpoint 1</fullName>
    </submittedName>
</protein>
<proteinExistence type="predicted"/>
<gene>
    <name evidence="1" type="ORF">F383_05939</name>
</gene>
<reference evidence="2" key="1">
    <citation type="submission" date="2014-09" db="EMBL/GenBank/DDBJ databases">
        <authorList>
            <person name="Mudge J."/>
            <person name="Ramaraj T."/>
            <person name="Lindquist I.E."/>
            <person name="Bharti A.K."/>
            <person name="Sundararajan A."/>
            <person name="Cameron C.T."/>
            <person name="Woodward J.E."/>
            <person name="May G.D."/>
            <person name="Brubaker C."/>
            <person name="Broadhvest J."/>
            <person name="Wilkins T.A."/>
        </authorList>
    </citation>
    <scope>NUCLEOTIDE SEQUENCE</scope>
    <source>
        <strain evidence="2">cv. AKA8401</strain>
    </source>
</reference>
<evidence type="ECO:0000313" key="2">
    <source>
        <dbReference type="Proteomes" id="UP000032142"/>
    </source>
</evidence>
<dbReference type="EMBL" id="KN434178">
    <property type="protein sequence ID" value="KHG25884.1"/>
    <property type="molecule type" value="Genomic_DNA"/>
</dbReference>
<organism evidence="1 2">
    <name type="scientific">Gossypium arboreum</name>
    <name type="common">Tree cotton</name>
    <name type="synonym">Gossypium nanking</name>
    <dbReference type="NCBI Taxonomy" id="29729"/>
    <lineage>
        <taxon>Eukaryota</taxon>
        <taxon>Viridiplantae</taxon>
        <taxon>Streptophyta</taxon>
        <taxon>Embryophyta</taxon>
        <taxon>Tracheophyta</taxon>
        <taxon>Spermatophyta</taxon>
        <taxon>Magnoliopsida</taxon>
        <taxon>eudicotyledons</taxon>
        <taxon>Gunneridae</taxon>
        <taxon>Pentapetalae</taxon>
        <taxon>rosids</taxon>
        <taxon>malvids</taxon>
        <taxon>Malvales</taxon>
        <taxon>Malvaceae</taxon>
        <taxon>Malvoideae</taxon>
        <taxon>Gossypium</taxon>
    </lineage>
</organism>
<dbReference type="AlphaFoldDB" id="A0A0B0PN60"/>
<dbReference type="Proteomes" id="UP000032142">
    <property type="component" value="Unassembled WGS sequence"/>
</dbReference>
<accession>A0A0B0PN60</accession>
<evidence type="ECO:0000313" key="1">
    <source>
        <dbReference type="EMBL" id="KHG25884.1"/>
    </source>
</evidence>
<keyword evidence="2" id="KW-1185">Reference proteome</keyword>
<name>A0A0B0PN60_GOSAR</name>
<sequence>MGKQHGLDFLTRVDHTAVLIWQNQNTIYTGRPHTRAYLTALTTGVSHGRVPAEPKYNPIQKRPFVRVLKHSKAYLNTEGGKELFKESRLIHLRSRIHLQDERSPFNFPHEFLGFLYVLYSLFF</sequence>